<reference evidence="4" key="1">
    <citation type="submission" date="2022-03" db="EMBL/GenBank/DDBJ databases">
        <authorList>
            <person name="Martin C."/>
        </authorList>
    </citation>
    <scope>NUCLEOTIDE SEQUENCE</scope>
</reference>
<comment type="similarity">
    <text evidence="1">Belongs to the glycosyl hydrolase 16 family.</text>
</comment>
<evidence type="ECO:0000313" key="5">
    <source>
        <dbReference type="Proteomes" id="UP000749559"/>
    </source>
</evidence>
<dbReference type="InterPro" id="IPR050546">
    <property type="entry name" value="Glycosyl_Hydrlase_16"/>
</dbReference>
<comment type="caution">
    <text evidence="4">The sequence shown here is derived from an EMBL/GenBank/DDBJ whole genome shotgun (WGS) entry which is preliminary data.</text>
</comment>
<feature type="region of interest" description="Disordered" evidence="2">
    <location>
        <begin position="377"/>
        <end position="397"/>
    </location>
</feature>
<feature type="signal peptide" evidence="3">
    <location>
        <begin position="1"/>
        <end position="16"/>
    </location>
</feature>
<dbReference type="PANTHER" id="PTHR10963">
    <property type="entry name" value="GLYCOSYL HYDROLASE-RELATED"/>
    <property type="match status" value="1"/>
</dbReference>
<dbReference type="OrthoDB" id="4781at2759"/>
<proteinExistence type="inferred from homology"/>
<dbReference type="Pfam" id="PF00722">
    <property type="entry name" value="Glyco_hydro_16"/>
    <property type="match status" value="1"/>
</dbReference>
<evidence type="ECO:0000256" key="2">
    <source>
        <dbReference type="SAM" id="MobiDB-lite"/>
    </source>
</evidence>
<dbReference type="AlphaFoldDB" id="A0A8J1TSB8"/>
<dbReference type="Gene3D" id="2.60.120.200">
    <property type="match status" value="1"/>
</dbReference>
<dbReference type="PANTHER" id="PTHR10963:SF55">
    <property type="entry name" value="GLYCOSIDE HYDROLASE FAMILY 16 PROTEIN"/>
    <property type="match status" value="1"/>
</dbReference>
<organism evidence="4 5">
    <name type="scientific">Owenia fusiformis</name>
    <name type="common">Polychaete worm</name>
    <dbReference type="NCBI Taxonomy" id="6347"/>
    <lineage>
        <taxon>Eukaryota</taxon>
        <taxon>Metazoa</taxon>
        <taxon>Spiralia</taxon>
        <taxon>Lophotrochozoa</taxon>
        <taxon>Annelida</taxon>
        <taxon>Polychaeta</taxon>
        <taxon>Sedentaria</taxon>
        <taxon>Canalipalpata</taxon>
        <taxon>Sabellida</taxon>
        <taxon>Oweniida</taxon>
        <taxon>Oweniidae</taxon>
        <taxon>Owenia</taxon>
    </lineage>
</organism>
<keyword evidence="5" id="KW-1185">Reference proteome</keyword>
<dbReference type="EMBL" id="CAIIXF020000007">
    <property type="protein sequence ID" value="CAH1789420.1"/>
    <property type="molecule type" value="Genomic_DNA"/>
</dbReference>
<evidence type="ECO:0000256" key="3">
    <source>
        <dbReference type="SAM" id="SignalP"/>
    </source>
</evidence>
<name>A0A8J1TSB8_OWEFU</name>
<gene>
    <name evidence="4" type="ORF">OFUS_LOCUS14783</name>
</gene>
<dbReference type="InterPro" id="IPR013320">
    <property type="entry name" value="ConA-like_dom_sf"/>
</dbReference>
<accession>A0A8J1TSB8</accession>
<keyword evidence="3" id="KW-0732">Signal</keyword>
<dbReference type="SUPFAM" id="SSF49899">
    <property type="entry name" value="Concanavalin A-like lectins/glucanases"/>
    <property type="match status" value="1"/>
</dbReference>
<feature type="compositionally biased region" description="Pro residues" evidence="2">
    <location>
        <begin position="384"/>
        <end position="396"/>
    </location>
</feature>
<dbReference type="Proteomes" id="UP000749559">
    <property type="component" value="Unassembled WGS sequence"/>
</dbReference>
<sequence>MRLVAWFLATLGLVAAQEYKLVWEDTFDFFDPRKWDHEITSWGGGNNEFQIYTPDSANSYVRDNTLFLKPTLTRDNIDPRTGRPFGDDYLKNGTMDLVAQYGKCTQQDNDGCVRNGRQKMIAPIMSARIRTMERFAFKYGRLEVEAKMPSGDWMWPAIWMLPEDWEYGPWPKSGEIDLVEAIGNRNLTNVDDGKYAGIQKMGSTLHWGPAGDDNRWYLTSGHNTNETYNYADYFHLYRMDWDHNGLRFYIDDREVVRMPDPNINEYTNWTGWWDYGIKKDNNTPWKNNYTNPWVNGTNMAPFDKPFHIICNVAVGGTNGFLPDNSKATNNGGYPKPYNNSDYGSGQSKFWDAREQWLPTWKGEDAALQIKSVRIYQTDSQMPSTQPPPATQPPATCPPINSSNALAFSYVLLLTLISSIWKIIV</sequence>
<dbReference type="InterPro" id="IPR000757">
    <property type="entry name" value="Beta-glucanase-like"/>
</dbReference>
<dbReference type="GO" id="GO:0005975">
    <property type="term" value="P:carbohydrate metabolic process"/>
    <property type="evidence" value="ECO:0007669"/>
    <property type="project" value="InterPro"/>
</dbReference>
<dbReference type="GO" id="GO:0004553">
    <property type="term" value="F:hydrolase activity, hydrolyzing O-glycosyl compounds"/>
    <property type="evidence" value="ECO:0007669"/>
    <property type="project" value="InterPro"/>
</dbReference>
<dbReference type="PROSITE" id="PS51762">
    <property type="entry name" value="GH16_2"/>
    <property type="match status" value="1"/>
</dbReference>
<feature type="chain" id="PRO_5043490353" evidence="3">
    <location>
        <begin position="17"/>
        <end position="424"/>
    </location>
</feature>
<evidence type="ECO:0000313" key="4">
    <source>
        <dbReference type="EMBL" id="CAH1789420.1"/>
    </source>
</evidence>
<protein>
    <submittedName>
        <fullName evidence="4">Uncharacterized protein</fullName>
    </submittedName>
</protein>
<evidence type="ECO:0000256" key="1">
    <source>
        <dbReference type="ARBA" id="ARBA00006865"/>
    </source>
</evidence>